<sequence length="170" mass="19862">MKDDTFHTCHYQKFTLKSITLPKIDIYAPILLEKTEEKTKLYCMMPMRNLFPAKCLYQKGFDIAIYAQILLGKRLNSISGCPRSNPCVFLVTNIFLAKQFLNPRINFKDSLSVCQSDSFFNFIRPLKFLTSSALHAFSHPPFTFFDTSFELPFTSTSFTPRLYIFQYRPF</sequence>
<reference evidence="1" key="1">
    <citation type="journal article" date="2016" name="Sci. Rep.">
        <title>Molecular characterization of firefly nuptial gifts: a multi-omics approach sheds light on postcopulatory sexual selection.</title>
        <authorList>
            <person name="Al-Wathiqui N."/>
            <person name="Fallon T.R."/>
            <person name="South A."/>
            <person name="Weng J.K."/>
            <person name="Lewis S.M."/>
        </authorList>
    </citation>
    <scope>NUCLEOTIDE SEQUENCE</scope>
</reference>
<name>A0A1Y1MB73_PHOPY</name>
<proteinExistence type="predicted"/>
<dbReference type="AlphaFoldDB" id="A0A1Y1MB73"/>
<evidence type="ECO:0000313" key="1">
    <source>
        <dbReference type="EMBL" id="JAV82944.1"/>
    </source>
</evidence>
<accession>A0A1Y1MB73</accession>
<protein>
    <submittedName>
        <fullName evidence="1">Uncharacterized protein</fullName>
    </submittedName>
</protein>
<organism evidence="1">
    <name type="scientific">Photinus pyralis</name>
    <name type="common">Common eastern firefly</name>
    <name type="synonym">Lampyris pyralis</name>
    <dbReference type="NCBI Taxonomy" id="7054"/>
    <lineage>
        <taxon>Eukaryota</taxon>
        <taxon>Metazoa</taxon>
        <taxon>Ecdysozoa</taxon>
        <taxon>Arthropoda</taxon>
        <taxon>Hexapoda</taxon>
        <taxon>Insecta</taxon>
        <taxon>Pterygota</taxon>
        <taxon>Neoptera</taxon>
        <taxon>Endopterygota</taxon>
        <taxon>Coleoptera</taxon>
        <taxon>Polyphaga</taxon>
        <taxon>Elateriformia</taxon>
        <taxon>Elateroidea</taxon>
        <taxon>Lampyridae</taxon>
        <taxon>Lampyrinae</taxon>
        <taxon>Photinus</taxon>
    </lineage>
</organism>
<dbReference type="EMBL" id="GEZM01036142">
    <property type="protein sequence ID" value="JAV82944.1"/>
    <property type="molecule type" value="Transcribed_RNA"/>
</dbReference>